<dbReference type="InterPro" id="IPR025753">
    <property type="entry name" value="AAA_N_dom"/>
</dbReference>
<dbReference type="InterPro" id="IPR027417">
    <property type="entry name" value="P-loop_NTPase"/>
</dbReference>
<evidence type="ECO:0000313" key="9">
    <source>
        <dbReference type="Proteomes" id="UP000092600"/>
    </source>
</evidence>
<proteinExistence type="inferred from homology"/>
<dbReference type="Proteomes" id="UP000092600">
    <property type="component" value="Unassembled WGS sequence"/>
</dbReference>
<feature type="region of interest" description="Disordered" evidence="6">
    <location>
        <begin position="305"/>
        <end position="343"/>
    </location>
</feature>
<dbReference type="PANTHER" id="PTHR23070">
    <property type="entry name" value="BCS1 AAA-TYPE ATPASE"/>
    <property type="match status" value="1"/>
</dbReference>
<evidence type="ECO:0000256" key="5">
    <source>
        <dbReference type="RuleBase" id="RU003651"/>
    </source>
</evidence>
<dbReference type="STRING" id="4615.A0A199W713"/>
<dbReference type="Pfam" id="PF14363">
    <property type="entry name" value="AAA_assoc"/>
    <property type="match status" value="1"/>
</dbReference>
<dbReference type="Gene3D" id="6.10.280.40">
    <property type="match status" value="1"/>
</dbReference>
<organism evidence="8 9">
    <name type="scientific">Ananas comosus</name>
    <name type="common">Pineapple</name>
    <name type="synonym">Ananas ananas</name>
    <dbReference type="NCBI Taxonomy" id="4615"/>
    <lineage>
        <taxon>Eukaryota</taxon>
        <taxon>Viridiplantae</taxon>
        <taxon>Streptophyta</taxon>
        <taxon>Embryophyta</taxon>
        <taxon>Tracheophyta</taxon>
        <taxon>Spermatophyta</taxon>
        <taxon>Magnoliopsida</taxon>
        <taxon>Liliopsida</taxon>
        <taxon>Poales</taxon>
        <taxon>Bromeliaceae</taxon>
        <taxon>Bromelioideae</taxon>
        <taxon>Ananas</taxon>
    </lineage>
</organism>
<feature type="domain" description="AAA+ ATPase" evidence="7">
    <location>
        <begin position="233"/>
        <end position="399"/>
    </location>
</feature>
<comment type="catalytic activity">
    <reaction evidence="4">
        <text>ATP + H2O = ADP + phosphate + H(+)</text>
        <dbReference type="Rhea" id="RHEA:13065"/>
        <dbReference type="ChEBI" id="CHEBI:15377"/>
        <dbReference type="ChEBI" id="CHEBI:15378"/>
        <dbReference type="ChEBI" id="CHEBI:30616"/>
        <dbReference type="ChEBI" id="CHEBI:43474"/>
        <dbReference type="ChEBI" id="CHEBI:456216"/>
    </reaction>
</comment>
<comment type="similarity">
    <text evidence="2">Belongs to the AAA ATPase family. BCS1 subfamily.</text>
</comment>
<evidence type="ECO:0000256" key="6">
    <source>
        <dbReference type="SAM" id="MobiDB-lite"/>
    </source>
</evidence>
<dbReference type="AlphaFoldDB" id="A0A199W713"/>
<dbReference type="InterPro" id="IPR003593">
    <property type="entry name" value="AAA+_ATPase"/>
</dbReference>
<dbReference type="InterPro" id="IPR003960">
    <property type="entry name" value="ATPase_AAA_CS"/>
</dbReference>
<dbReference type="PROSITE" id="PS00674">
    <property type="entry name" value="AAA"/>
    <property type="match status" value="1"/>
</dbReference>
<keyword evidence="5" id="KW-0547">Nucleotide-binding</keyword>
<dbReference type="SUPFAM" id="SSF52540">
    <property type="entry name" value="P-loop containing nucleoside triphosphate hydrolases"/>
    <property type="match status" value="1"/>
</dbReference>
<feature type="compositionally biased region" description="Basic residues" evidence="6">
    <location>
        <begin position="305"/>
        <end position="320"/>
    </location>
</feature>
<evidence type="ECO:0000259" key="7">
    <source>
        <dbReference type="SMART" id="SM00382"/>
    </source>
</evidence>
<dbReference type="GO" id="GO:0016887">
    <property type="term" value="F:ATP hydrolysis activity"/>
    <property type="evidence" value="ECO:0007669"/>
    <property type="project" value="InterPro"/>
</dbReference>
<dbReference type="GO" id="GO:0005524">
    <property type="term" value="F:ATP binding"/>
    <property type="evidence" value="ECO:0007669"/>
    <property type="project" value="UniProtKB-KW"/>
</dbReference>
<feature type="compositionally biased region" description="Basic and acidic residues" evidence="6">
    <location>
        <begin position="464"/>
        <end position="474"/>
    </location>
</feature>
<protein>
    <submittedName>
        <fullName evidence="8">Putative mitochondrial chaperone bcs1</fullName>
    </submittedName>
</protein>
<feature type="compositionally biased region" description="Low complexity" evidence="6">
    <location>
        <begin position="84"/>
        <end position="104"/>
    </location>
</feature>
<dbReference type="InterPro" id="IPR050747">
    <property type="entry name" value="Mitochondrial_chaperone_BCS1"/>
</dbReference>
<accession>A0A199W713</accession>
<comment type="caution">
    <text evidence="8">The sequence shown here is derived from an EMBL/GenBank/DDBJ whole genome shotgun (WGS) entry which is preliminary data.</text>
</comment>
<dbReference type="SMART" id="SM00382">
    <property type="entry name" value="AAA"/>
    <property type="match status" value="1"/>
</dbReference>
<sequence>MEFLAQMWSLLGLLTVLQNVLPSQLLWLLHSLWQSVQDSLTPYSYFDVPEFLGSASVEPNDLYRHAHLYLHHSLLPDSPPGPPRLTLSLPRSPDPASAAPSFSLSPNHSLEDAYAGHRMLWTHHADTLQDSLEERRAFSLRLPKRHAAALLPAYLAHVSAAADRLERSSRPRRLHTNSPAAGAGAGAWCSVPFRHPATFATLALDPALKSRLVADLSAFADARDFYRRTGRPWKRGYLLHGPPGSGKSSLVAAMANHLRYDVYDLELTRVASNAALRSLLLQTTNRSLIVIEDIDCSLDLTADRRRRRRHPPKQARKQAKKIGSLDESDGDASDADDRRSAGDEGRVTLSGLLNFTDGLWSCCGDERIIVFTTNYADRVDPALLRPGRMDVHVRLGPCGAHAARELTERYVGVAEHELLGEVESCIEAGAEMTPAEVGEVLLRSREEPDTAVRELVAELRERLRGGGRGDKDVEGWEEPVAESSEGSPEKKETRWEGRVRFLGRLRSLTKSDSGRRGV</sequence>
<reference evidence="8 9" key="1">
    <citation type="journal article" date="2016" name="DNA Res.">
        <title>The draft genome of MD-2 pineapple using hybrid error correction of long reads.</title>
        <authorList>
            <person name="Redwan R.M."/>
            <person name="Saidin A."/>
            <person name="Kumar S.V."/>
        </authorList>
    </citation>
    <scope>NUCLEOTIDE SEQUENCE [LARGE SCALE GENOMIC DNA]</scope>
    <source>
        <strain evidence="9">cv. MD2</strain>
        <tissue evidence="8">Leaf</tissue>
    </source>
</reference>
<evidence type="ECO:0000256" key="4">
    <source>
        <dbReference type="ARBA" id="ARBA00049360"/>
    </source>
</evidence>
<evidence type="ECO:0000256" key="1">
    <source>
        <dbReference type="ARBA" id="ARBA00001946"/>
    </source>
</evidence>
<dbReference type="InterPro" id="IPR058017">
    <property type="entry name" value="At3g28540-like_C"/>
</dbReference>
<keyword evidence="3" id="KW-0460">Magnesium</keyword>
<evidence type="ECO:0000313" key="8">
    <source>
        <dbReference type="EMBL" id="OAY85262.1"/>
    </source>
</evidence>
<feature type="region of interest" description="Disordered" evidence="6">
    <location>
        <begin position="464"/>
        <end position="495"/>
    </location>
</feature>
<dbReference type="EMBL" id="LSRQ01000111">
    <property type="protein sequence ID" value="OAY85262.1"/>
    <property type="molecule type" value="Genomic_DNA"/>
</dbReference>
<gene>
    <name evidence="8" type="ORF">ACMD2_04174</name>
</gene>
<dbReference type="Pfam" id="PF25568">
    <property type="entry name" value="AAA_lid_At3g28540"/>
    <property type="match status" value="1"/>
</dbReference>
<comment type="cofactor">
    <cofactor evidence="1">
        <name>Mg(2+)</name>
        <dbReference type="ChEBI" id="CHEBI:18420"/>
    </cofactor>
</comment>
<dbReference type="InterPro" id="IPR003959">
    <property type="entry name" value="ATPase_AAA_core"/>
</dbReference>
<name>A0A199W713_ANACO</name>
<dbReference type="Pfam" id="PF00004">
    <property type="entry name" value="AAA"/>
    <property type="match status" value="1"/>
</dbReference>
<evidence type="ECO:0000256" key="3">
    <source>
        <dbReference type="ARBA" id="ARBA00022842"/>
    </source>
</evidence>
<dbReference type="GO" id="GO:0006950">
    <property type="term" value="P:response to stress"/>
    <property type="evidence" value="ECO:0007669"/>
    <property type="project" value="UniProtKB-ARBA"/>
</dbReference>
<evidence type="ECO:0000256" key="2">
    <source>
        <dbReference type="ARBA" id="ARBA00007448"/>
    </source>
</evidence>
<dbReference type="CDD" id="cd19510">
    <property type="entry name" value="RecA-like_BCS1"/>
    <property type="match status" value="1"/>
</dbReference>
<feature type="region of interest" description="Disordered" evidence="6">
    <location>
        <begin position="81"/>
        <end position="104"/>
    </location>
</feature>
<dbReference type="Gene3D" id="3.40.50.300">
    <property type="entry name" value="P-loop containing nucleotide triphosphate hydrolases"/>
    <property type="match status" value="1"/>
</dbReference>
<keyword evidence="5" id="KW-0067">ATP-binding</keyword>